<dbReference type="InterPro" id="IPR009045">
    <property type="entry name" value="Zn_M74/Hedgehog-like"/>
</dbReference>
<evidence type="ECO:0000313" key="3">
    <source>
        <dbReference type="Proteomes" id="UP001222087"/>
    </source>
</evidence>
<dbReference type="Gene3D" id="3.30.1380.10">
    <property type="match status" value="1"/>
</dbReference>
<evidence type="ECO:0000259" key="1">
    <source>
        <dbReference type="Pfam" id="PF13539"/>
    </source>
</evidence>
<evidence type="ECO:0000313" key="2">
    <source>
        <dbReference type="EMBL" id="WED43649.1"/>
    </source>
</evidence>
<gene>
    <name evidence="2" type="ORF">PXX05_02410</name>
</gene>
<dbReference type="CDD" id="cd14845">
    <property type="entry name" value="L-Ala-D-Glu_peptidase_like"/>
    <property type="match status" value="1"/>
</dbReference>
<accession>A0ABY8AT43</accession>
<sequence length="237" mass="27339">MKNVSFVVIMLMLALIIFPMQSVAKHSVSAFKSRITVIPLPIQKRIKKYSWHKGCPLSLKDLRYVTLSYWGFDQKVHLGVLIVNKSLAREVVQIFKSIYDHRFPIERMTPVDVFKGNDVAAMRANNTSSFNCRAVTGQPGIFSQHSYGRAIDINPVINPYVSGQQIEPSNGVKFVDRKNPHPGKITRNSFIYKLFIQYGWDWGGNWYDVQDYQHFEKRAKGEKRNPYGYVKSRAFSK</sequence>
<dbReference type="EMBL" id="CP119078">
    <property type="protein sequence ID" value="WED43649.1"/>
    <property type="molecule type" value="Genomic_DNA"/>
</dbReference>
<dbReference type="SUPFAM" id="SSF55166">
    <property type="entry name" value="Hedgehog/DD-peptidase"/>
    <property type="match status" value="1"/>
</dbReference>
<feature type="domain" description="Peptidase M15C" evidence="1">
    <location>
        <begin position="137"/>
        <end position="217"/>
    </location>
</feature>
<protein>
    <submittedName>
        <fullName evidence="2">M15 family metallopeptidase</fullName>
    </submittedName>
</protein>
<proteinExistence type="predicted"/>
<dbReference type="InterPro" id="IPR039561">
    <property type="entry name" value="Peptidase_M15C"/>
</dbReference>
<name>A0ABY8AT43_9GAMM</name>
<dbReference type="Pfam" id="PF13539">
    <property type="entry name" value="Peptidase_M15_4"/>
    <property type="match status" value="1"/>
</dbReference>
<organism evidence="2 3">
    <name type="scientific">Legionella cardiaca</name>
    <dbReference type="NCBI Taxonomy" id="1071983"/>
    <lineage>
        <taxon>Bacteria</taxon>
        <taxon>Pseudomonadati</taxon>
        <taxon>Pseudomonadota</taxon>
        <taxon>Gammaproteobacteria</taxon>
        <taxon>Legionellales</taxon>
        <taxon>Legionellaceae</taxon>
        <taxon>Legionella</taxon>
    </lineage>
</organism>
<dbReference type="Proteomes" id="UP001222087">
    <property type="component" value="Chromosome"/>
</dbReference>
<keyword evidence="3" id="KW-1185">Reference proteome</keyword>
<dbReference type="RefSeq" id="WP_275089460.1">
    <property type="nucleotide sequence ID" value="NZ_CP119078.1"/>
</dbReference>
<reference evidence="2 3" key="1">
    <citation type="submission" date="2023-02" db="EMBL/GenBank/DDBJ databases">
        <title>Genome Sequence of L. cardiaca H63T.</title>
        <authorList>
            <person name="Lopez A.E."/>
            <person name="Cianciotto N.P."/>
        </authorList>
    </citation>
    <scope>NUCLEOTIDE SEQUENCE [LARGE SCALE GENOMIC DNA]</scope>
    <source>
        <strain evidence="2 3">H63</strain>
    </source>
</reference>